<dbReference type="AlphaFoldDB" id="A0A3D8VMH3"/>
<dbReference type="Gene3D" id="3.10.129.10">
    <property type="entry name" value="Hotdog Thioesterase"/>
    <property type="match status" value="1"/>
</dbReference>
<feature type="compositionally biased region" description="Polar residues" evidence="1">
    <location>
        <begin position="156"/>
        <end position="165"/>
    </location>
</feature>
<protein>
    <submittedName>
        <fullName evidence="2">Thioesterase</fullName>
    </submittedName>
</protein>
<dbReference type="GO" id="GO:0047617">
    <property type="term" value="F:fatty acyl-CoA hydrolase activity"/>
    <property type="evidence" value="ECO:0007669"/>
    <property type="project" value="TreeGrafter"/>
</dbReference>
<dbReference type="PANTHER" id="PTHR31793:SF2">
    <property type="entry name" value="BLR1345 PROTEIN"/>
    <property type="match status" value="1"/>
</dbReference>
<evidence type="ECO:0000256" key="1">
    <source>
        <dbReference type="SAM" id="MobiDB-lite"/>
    </source>
</evidence>
<dbReference type="CDD" id="cd00586">
    <property type="entry name" value="4HBT"/>
    <property type="match status" value="1"/>
</dbReference>
<gene>
    <name evidence="2" type="ORF">DXT76_11765</name>
</gene>
<name>A0A3D8VMH3_9BACI</name>
<organism evidence="2 3">
    <name type="scientific">Halobacillus trueperi</name>
    <dbReference type="NCBI Taxonomy" id="156205"/>
    <lineage>
        <taxon>Bacteria</taxon>
        <taxon>Bacillati</taxon>
        <taxon>Bacillota</taxon>
        <taxon>Bacilli</taxon>
        <taxon>Bacillales</taxon>
        <taxon>Bacillaceae</taxon>
        <taxon>Halobacillus</taxon>
    </lineage>
</organism>
<dbReference type="Pfam" id="PF13279">
    <property type="entry name" value="4HBT_2"/>
    <property type="match status" value="1"/>
</dbReference>
<evidence type="ECO:0000313" key="3">
    <source>
        <dbReference type="Proteomes" id="UP000257032"/>
    </source>
</evidence>
<feature type="region of interest" description="Disordered" evidence="1">
    <location>
        <begin position="1"/>
        <end position="20"/>
    </location>
</feature>
<dbReference type="PANTHER" id="PTHR31793">
    <property type="entry name" value="4-HYDROXYBENZOYL-COA THIOESTERASE FAMILY MEMBER"/>
    <property type="match status" value="1"/>
</dbReference>
<feature type="region of interest" description="Disordered" evidence="1">
    <location>
        <begin position="155"/>
        <end position="177"/>
    </location>
</feature>
<dbReference type="EMBL" id="QTLC01000043">
    <property type="protein sequence ID" value="RDY70604.1"/>
    <property type="molecule type" value="Genomic_DNA"/>
</dbReference>
<comment type="caution">
    <text evidence="2">The sequence shown here is derived from an EMBL/GenBank/DDBJ whole genome shotgun (WGS) entry which is preliminary data.</text>
</comment>
<accession>A0A3D8VMH3</accession>
<dbReference type="SUPFAM" id="SSF54637">
    <property type="entry name" value="Thioesterase/thiol ester dehydrase-isomerase"/>
    <property type="match status" value="1"/>
</dbReference>
<proteinExistence type="predicted"/>
<evidence type="ECO:0000313" key="2">
    <source>
        <dbReference type="EMBL" id="RDY70604.1"/>
    </source>
</evidence>
<sequence length="177" mass="20254">MISSRNTGQKRQKKQKRKGGVFVSSFSYKQTVPSDWVDYNGHMNDAEYNRAFSLATDAFIDYIGLDERGREQFQYTIFTLETHTCYLKEMHEGAGFDMSARVLDFDAKRIHLFLEMHNAEGEVVATLEEMLMGIDQNEGRPAPFPDEVAGKVEAEYNQTSGQEQPKQVGRTIGIRRK</sequence>
<dbReference type="InterPro" id="IPR029069">
    <property type="entry name" value="HotDog_dom_sf"/>
</dbReference>
<reference evidence="2 3" key="1">
    <citation type="submission" date="2018-08" db="EMBL/GenBank/DDBJ databases">
        <title>Genome sequence of strict halophilic Halobacillus trueperi SS1 isolated from Lunsu, a salty water body of North West Himalayas.</title>
        <authorList>
            <person name="Gupta S."/>
            <person name="Sharma P."/>
            <person name="Dev K."/>
            <person name="Baumler D."/>
            <person name="Sourirajan A."/>
        </authorList>
    </citation>
    <scope>NUCLEOTIDE SEQUENCE [LARGE SCALE GENOMIC DNA]</scope>
    <source>
        <strain evidence="2 3">SS1</strain>
    </source>
</reference>
<dbReference type="Proteomes" id="UP000257032">
    <property type="component" value="Unassembled WGS sequence"/>
</dbReference>
<feature type="compositionally biased region" description="Basic residues" evidence="1">
    <location>
        <begin position="8"/>
        <end position="19"/>
    </location>
</feature>
<dbReference type="InterPro" id="IPR050563">
    <property type="entry name" value="4-hydroxybenzoyl-CoA_TE"/>
</dbReference>